<dbReference type="InterPro" id="IPR016047">
    <property type="entry name" value="M23ase_b-sheet_dom"/>
</dbReference>
<dbReference type="EMBL" id="MBTG01000004">
    <property type="protein sequence ID" value="OPH60421.1"/>
    <property type="molecule type" value="Genomic_DNA"/>
</dbReference>
<proteinExistence type="predicted"/>
<dbReference type="InterPro" id="IPR011055">
    <property type="entry name" value="Dup_hybrid_motif"/>
</dbReference>
<evidence type="ECO:0000313" key="4">
    <source>
        <dbReference type="Proteomes" id="UP000190626"/>
    </source>
</evidence>
<dbReference type="CDD" id="cd12797">
    <property type="entry name" value="M23_peptidase"/>
    <property type="match status" value="1"/>
</dbReference>
<dbReference type="SUPFAM" id="SSF51261">
    <property type="entry name" value="Duplicated hybrid motif"/>
    <property type="match status" value="1"/>
</dbReference>
<evidence type="ECO:0000256" key="1">
    <source>
        <dbReference type="ARBA" id="ARBA00022729"/>
    </source>
</evidence>
<dbReference type="InterPro" id="IPR050570">
    <property type="entry name" value="Cell_wall_metabolism_enzyme"/>
</dbReference>
<dbReference type="PANTHER" id="PTHR21666:SF289">
    <property type="entry name" value="L-ALA--D-GLU ENDOPEPTIDASE"/>
    <property type="match status" value="1"/>
</dbReference>
<accession>A0A1V4HQQ6</accession>
<evidence type="ECO:0000313" key="3">
    <source>
        <dbReference type="EMBL" id="OPH60421.1"/>
    </source>
</evidence>
<protein>
    <submittedName>
        <fullName evidence="3">Peptidase M23</fullName>
    </submittedName>
</protein>
<feature type="domain" description="M23ase beta-sheet core" evidence="2">
    <location>
        <begin position="228"/>
        <end position="326"/>
    </location>
</feature>
<dbReference type="OrthoDB" id="9810477at2"/>
<dbReference type="Proteomes" id="UP000190626">
    <property type="component" value="Unassembled WGS sequence"/>
</dbReference>
<dbReference type="STRING" id="1469647.BC351_18180"/>
<dbReference type="PANTHER" id="PTHR21666">
    <property type="entry name" value="PEPTIDASE-RELATED"/>
    <property type="match status" value="1"/>
</dbReference>
<gene>
    <name evidence="3" type="ORF">BC351_18180</name>
</gene>
<name>A0A1V4HQQ6_9BACL</name>
<comment type="caution">
    <text evidence="3">The sequence shown here is derived from an EMBL/GenBank/DDBJ whole genome shotgun (WGS) entry which is preliminary data.</text>
</comment>
<evidence type="ECO:0000259" key="2">
    <source>
        <dbReference type="Pfam" id="PF01551"/>
    </source>
</evidence>
<dbReference type="Pfam" id="PF01551">
    <property type="entry name" value="Peptidase_M23"/>
    <property type="match status" value="1"/>
</dbReference>
<dbReference type="AlphaFoldDB" id="A0A1V4HQQ6"/>
<reference evidence="4" key="1">
    <citation type="submission" date="2016-07" db="EMBL/GenBank/DDBJ databases">
        <authorList>
            <person name="Florea S."/>
            <person name="Webb J.S."/>
            <person name="Jaromczyk J."/>
            <person name="Schardl C.L."/>
        </authorList>
    </citation>
    <scope>NUCLEOTIDE SEQUENCE [LARGE SCALE GENOMIC DNA]</scope>
    <source>
        <strain evidence="4">CY1</strain>
    </source>
</reference>
<keyword evidence="1" id="KW-0732">Signal</keyword>
<sequence length="352" mass="39760">MIEMKSRPFWSRVLVISFLLSATESGTFTGSWTSHAAVTDQSLTQAPSKAPINLNAERKELFEKTSLLSGIPWTYLAAVDQYERTMNIAKKRPERQGVISIYFPESEWVGLLNPNQQDTDPKSISFFHGFGRDGSGDGIADRNNDLDLLAAMTSLMTKNGSDKENLQINLWNYYQNSRSVERITQFSSIYAALGTLDASEHAFPLPVSADYSYRSTWGDSRGWGGHRSHEGTDLFARYGVPVRSTCYGIVEVKGWNPYGGWRIGIRDVNNIYHYYAHLSGFQKGIKENDIVKPGQTIGWVGSSGYGKPGTSGKFPPHLHFGLYRDNGLTEWSFDPYPSLRKWEREDRNKRKK</sequence>
<dbReference type="GO" id="GO:0004222">
    <property type="term" value="F:metalloendopeptidase activity"/>
    <property type="evidence" value="ECO:0007669"/>
    <property type="project" value="TreeGrafter"/>
</dbReference>
<dbReference type="Gene3D" id="2.70.70.10">
    <property type="entry name" value="Glucose Permease (Domain IIA)"/>
    <property type="match status" value="1"/>
</dbReference>
<keyword evidence="4" id="KW-1185">Reference proteome</keyword>
<organism evidence="3 4">
    <name type="scientific">Paenibacillus ferrarius</name>
    <dbReference type="NCBI Taxonomy" id="1469647"/>
    <lineage>
        <taxon>Bacteria</taxon>
        <taxon>Bacillati</taxon>
        <taxon>Bacillota</taxon>
        <taxon>Bacilli</taxon>
        <taxon>Bacillales</taxon>
        <taxon>Paenibacillaceae</taxon>
        <taxon>Paenibacillus</taxon>
    </lineage>
</organism>